<keyword evidence="9 10" id="KW-0413">Isomerase</keyword>
<dbReference type="PROSITE" id="PS00177">
    <property type="entry name" value="TOPOISOMERASE_II"/>
    <property type="match status" value="1"/>
</dbReference>
<dbReference type="Gene3D" id="3.30.230.10">
    <property type="match status" value="1"/>
</dbReference>
<keyword evidence="7 10" id="KW-0799">Topoisomerase</keyword>
<protein>
    <recommendedName>
        <fullName evidence="10">DNA gyrase subunit B</fullName>
        <ecNumber evidence="10">5.6.2.2</ecNumber>
    </recommendedName>
</protein>
<evidence type="ECO:0000256" key="11">
    <source>
        <dbReference type="SAM" id="Coils"/>
    </source>
</evidence>
<dbReference type="SUPFAM" id="SSF54211">
    <property type="entry name" value="Ribosomal protein S5 domain 2-like"/>
    <property type="match status" value="1"/>
</dbReference>
<feature type="site" description="Interaction with DNA" evidence="10">
    <location>
        <position position="507"/>
    </location>
</feature>
<keyword evidence="3 10" id="KW-0479">Metal-binding</keyword>
<dbReference type="Pfam" id="PF02518">
    <property type="entry name" value="HATPase_c"/>
    <property type="match status" value="1"/>
</dbReference>
<reference evidence="14 15" key="1">
    <citation type="submission" date="2023-07" db="EMBL/GenBank/DDBJ databases">
        <title>Closed genome sequence of Methanosarcinaceae archaeon Am2.</title>
        <authorList>
            <person name="Poehlein A."/>
            <person name="Protasov E."/>
            <person name="Platt K."/>
            <person name="Reeh H."/>
            <person name="Daniel R."/>
            <person name="Brune A."/>
        </authorList>
    </citation>
    <scope>NUCLEOTIDE SEQUENCE [LARGE SCALE GENOMIC DNA]</scope>
    <source>
        <strain evidence="14 15">Am2</strain>
    </source>
</reference>
<dbReference type="RefSeq" id="WP_338097396.1">
    <property type="nucleotide sequence ID" value="NZ_CP131061.1"/>
</dbReference>
<dbReference type="InterPro" id="IPR006171">
    <property type="entry name" value="TOPRIM_dom"/>
</dbReference>
<dbReference type="PANTHER" id="PTHR45866">
    <property type="entry name" value="DNA GYRASE/TOPOISOMERASE SUBUNIT B"/>
    <property type="match status" value="1"/>
</dbReference>
<dbReference type="CDD" id="cd03366">
    <property type="entry name" value="TOPRIM_TopoIIA_GyrB"/>
    <property type="match status" value="1"/>
</dbReference>
<dbReference type="GO" id="GO:0006265">
    <property type="term" value="P:DNA topological change"/>
    <property type="evidence" value="ECO:0007669"/>
    <property type="project" value="UniProtKB-UniRule"/>
</dbReference>
<dbReference type="FunFam" id="3.30.565.10:FF:000002">
    <property type="entry name" value="DNA gyrase subunit B"/>
    <property type="match status" value="1"/>
</dbReference>
<dbReference type="PRINTS" id="PR00418">
    <property type="entry name" value="TPI2FAMILY"/>
</dbReference>
<accession>A0AA96V780</accession>
<feature type="binding site" evidence="10">
    <location>
        <position position="482"/>
    </location>
    <ligand>
        <name>Mg(2+)</name>
        <dbReference type="ChEBI" id="CHEBI:18420"/>
        <label>1</label>
        <note>catalytic</note>
    </ligand>
</feature>
<dbReference type="InterPro" id="IPR013760">
    <property type="entry name" value="Topo_IIA-like_dom_sf"/>
</dbReference>
<dbReference type="CDD" id="cd00822">
    <property type="entry name" value="TopoII_Trans_DNA_gyrase"/>
    <property type="match status" value="1"/>
</dbReference>
<dbReference type="PRINTS" id="PR01159">
    <property type="entry name" value="DNAGYRASEB"/>
</dbReference>
<dbReference type="InterPro" id="IPR000565">
    <property type="entry name" value="Topo_IIA_B"/>
</dbReference>
<sequence>MTDKTKYDASNIQVLEGLEAVRKRPSMYIGSTDSRGLHHLVYEVVDNSIDEALAGYCQNIQMTINEDGSVTVVDDGRGIPVDIQPKYNKSALEVVLTILHAGGKFDKDTYKVSGGLHGVGVSVVNALSEWLIAEVRRDGKLYRQTFAYGIPTSGVETVGESSHTGTTIQFMPDKTIFETVDFRYEILLNRLRELAFLNKGIRIETEDKRTKSEDFEELSPMPEESELDADLDLPFDGSEDEGDDDGESEKVSKKSKKSGTHSSHSYSLKERKHILHYEGGIIEFVKYLNAGKGILHDNPIYFEKQKDGTDVEISMQYTENFNANVYSFANNINTTEGGTHMVGFKSALTRVANDYIKKNGLEKDGSGLSGEDIREGLTAIISVKLLEPQFEGQTKTKLGNSEVKGIVDSLVSDGLSEYFEENPKVAVAIFEKALLAKKAREAAKKARELTRRKNALEVSTLPGKLADCSEKDSRLCELYLVEGDSAGGSAKQGRNRAFQAILPFRGKILNVEKTRMDKALKNNEIISLITALGAGLGDEMDLEKLRYHKVIIMTDADVDGAHIRTLILTFFFRYMTDLVTAGHVYIAQPPLYKLKKGKAEYYAYSDKQMKNKIEEIGEKGVTVQRYKGLGEMNPEQLWSTTMNPETRTLLQVTIEDAIVADQIFSILMGDDVFPRKQFIQEHAKEVVNLDI</sequence>
<dbReference type="SUPFAM" id="SSF56719">
    <property type="entry name" value="Type II DNA topoisomerase"/>
    <property type="match status" value="1"/>
</dbReference>
<dbReference type="GO" id="GO:0034335">
    <property type="term" value="F:DNA negative supercoiling activity"/>
    <property type="evidence" value="ECO:0007669"/>
    <property type="project" value="UniProtKB-ARBA"/>
</dbReference>
<dbReference type="NCBIfam" id="NF004189">
    <property type="entry name" value="PRK05644.1"/>
    <property type="match status" value="1"/>
</dbReference>
<dbReference type="InterPro" id="IPR034160">
    <property type="entry name" value="TOPRIM_GyrB"/>
</dbReference>
<dbReference type="InterPro" id="IPR013759">
    <property type="entry name" value="Topo_IIA_B_C"/>
</dbReference>
<dbReference type="SMART" id="SM00387">
    <property type="entry name" value="HATPase_c"/>
    <property type="match status" value="1"/>
</dbReference>
<comment type="function">
    <text evidence="10">A type II topoisomerase that negatively supercoils closed circular double-stranded (ds) DNA in an ATP-dependent manner to modulate DNA topology and maintain chromosomes in an underwound state. Negative supercoiling favors strand separation, and DNA replication, transcription, recombination and repair, all of which involve strand separation. Also able to catalyze the interconversion of other topological isomers of dsDNA rings, including catenanes and knotted rings. Type II topoisomerases break and join 2 DNA strands simultaneously in an ATP-dependent manner.</text>
</comment>
<dbReference type="EMBL" id="CP131061">
    <property type="protein sequence ID" value="WNY27418.1"/>
    <property type="molecule type" value="Genomic_DNA"/>
</dbReference>
<keyword evidence="8" id="KW-0238">DNA-binding</keyword>
<evidence type="ECO:0000256" key="3">
    <source>
        <dbReference type="ARBA" id="ARBA00022723"/>
    </source>
</evidence>
<evidence type="ECO:0000256" key="6">
    <source>
        <dbReference type="ARBA" id="ARBA00022842"/>
    </source>
</evidence>
<dbReference type="Gene3D" id="3.40.50.670">
    <property type="match status" value="1"/>
</dbReference>
<proteinExistence type="inferred from homology"/>
<feature type="binding site" evidence="10">
    <location>
        <position position="555"/>
    </location>
    <ligand>
        <name>Mg(2+)</name>
        <dbReference type="ChEBI" id="CHEBI:18420"/>
        <label>1</label>
        <note>catalytic</note>
    </ligand>
</feature>
<dbReference type="Pfam" id="PF01751">
    <property type="entry name" value="Toprim"/>
    <property type="match status" value="1"/>
</dbReference>
<dbReference type="AlphaFoldDB" id="A0AA96V780"/>
<dbReference type="InterPro" id="IPR002288">
    <property type="entry name" value="DNA_gyrase_B_C"/>
</dbReference>
<keyword evidence="6 10" id="KW-0460">Magnesium</keyword>
<dbReference type="FunFam" id="3.40.50.670:FF:000002">
    <property type="entry name" value="DNA gyrase subunit B"/>
    <property type="match status" value="1"/>
</dbReference>
<dbReference type="SUPFAM" id="SSF55874">
    <property type="entry name" value="ATPase domain of HSP90 chaperone/DNA topoisomerase II/histidine kinase"/>
    <property type="match status" value="1"/>
</dbReference>
<keyword evidence="10" id="KW-0963">Cytoplasm</keyword>
<evidence type="ECO:0000256" key="7">
    <source>
        <dbReference type="ARBA" id="ARBA00023029"/>
    </source>
</evidence>
<dbReference type="InterPro" id="IPR014721">
    <property type="entry name" value="Ribsml_uS5_D2-typ_fold_subgr"/>
</dbReference>
<dbReference type="PROSITE" id="PS50880">
    <property type="entry name" value="TOPRIM"/>
    <property type="match status" value="1"/>
</dbReference>
<feature type="site" description="Interaction with DNA" evidence="10">
    <location>
        <position position="510"/>
    </location>
</feature>
<dbReference type="InterPro" id="IPR003594">
    <property type="entry name" value="HATPase_dom"/>
</dbReference>
<dbReference type="NCBIfam" id="TIGR01059">
    <property type="entry name" value="gyrB"/>
    <property type="match status" value="1"/>
</dbReference>
<organism evidence="14 15">
    <name type="scientific">Methanolapillus ohkumae</name>
    <dbReference type="NCBI Taxonomy" id="3028298"/>
    <lineage>
        <taxon>Archaea</taxon>
        <taxon>Methanobacteriati</taxon>
        <taxon>Methanobacteriota</taxon>
        <taxon>Stenosarchaea group</taxon>
        <taxon>Methanomicrobia</taxon>
        <taxon>Methanosarcinales</taxon>
        <taxon>Methanosarcinaceae</taxon>
        <taxon>Methanolapillus</taxon>
    </lineage>
</organism>
<evidence type="ECO:0000313" key="15">
    <source>
        <dbReference type="Proteomes" id="UP001304970"/>
    </source>
</evidence>
<evidence type="ECO:0000256" key="10">
    <source>
        <dbReference type="HAMAP-Rule" id="MF_01898"/>
    </source>
</evidence>
<feature type="compositionally biased region" description="Acidic residues" evidence="12">
    <location>
        <begin position="223"/>
        <end position="247"/>
    </location>
</feature>
<dbReference type="InterPro" id="IPR020568">
    <property type="entry name" value="Ribosomal_Su5_D2-typ_SF"/>
</dbReference>
<dbReference type="Pfam" id="PF00986">
    <property type="entry name" value="DNA_gyraseB_C"/>
    <property type="match status" value="1"/>
</dbReference>
<dbReference type="Gene3D" id="3.30.565.10">
    <property type="entry name" value="Histidine kinase-like ATPase, C-terminal domain"/>
    <property type="match status" value="1"/>
</dbReference>
<feature type="region of interest" description="Disordered" evidence="12">
    <location>
        <begin position="208"/>
        <end position="267"/>
    </location>
</feature>
<dbReference type="GO" id="GO:0005524">
    <property type="term" value="F:ATP binding"/>
    <property type="evidence" value="ECO:0007669"/>
    <property type="project" value="UniProtKB-UniRule"/>
</dbReference>
<dbReference type="GO" id="GO:0006261">
    <property type="term" value="P:DNA-templated DNA replication"/>
    <property type="evidence" value="ECO:0007669"/>
    <property type="project" value="UniProtKB-UniRule"/>
</dbReference>
<feature type="domain" description="Toprim" evidence="13">
    <location>
        <begin position="476"/>
        <end position="590"/>
    </location>
</feature>
<evidence type="ECO:0000256" key="4">
    <source>
        <dbReference type="ARBA" id="ARBA00022741"/>
    </source>
</evidence>
<comment type="similarity">
    <text evidence="2 10">Belongs to the type II topoisomerase GyrB family.</text>
</comment>
<dbReference type="GO" id="GO:0046872">
    <property type="term" value="F:metal ion binding"/>
    <property type="evidence" value="ECO:0007669"/>
    <property type="project" value="UniProtKB-KW"/>
</dbReference>
<comment type="subcellular location">
    <subcellularLocation>
        <location evidence="10">Cytoplasm</location>
    </subcellularLocation>
</comment>
<dbReference type="HAMAP" id="MF_01898">
    <property type="entry name" value="GyrB"/>
    <property type="match status" value="1"/>
</dbReference>
<dbReference type="Proteomes" id="UP001304970">
    <property type="component" value="Chromosome"/>
</dbReference>
<dbReference type="GO" id="GO:0005694">
    <property type="term" value="C:chromosome"/>
    <property type="evidence" value="ECO:0007669"/>
    <property type="project" value="InterPro"/>
</dbReference>
<evidence type="ECO:0000256" key="8">
    <source>
        <dbReference type="ARBA" id="ARBA00023125"/>
    </source>
</evidence>
<dbReference type="GO" id="GO:0003677">
    <property type="term" value="F:DNA binding"/>
    <property type="evidence" value="ECO:0007669"/>
    <property type="project" value="UniProtKB-KW"/>
</dbReference>
<dbReference type="CDD" id="cd16928">
    <property type="entry name" value="HATPase_GyrB-like"/>
    <property type="match status" value="1"/>
</dbReference>
<evidence type="ECO:0000256" key="1">
    <source>
        <dbReference type="ARBA" id="ARBA00000185"/>
    </source>
</evidence>
<dbReference type="GeneID" id="89228641"/>
<keyword evidence="15" id="KW-1185">Reference proteome</keyword>
<evidence type="ECO:0000256" key="12">
    <source>
        <dbReference type="SAM" id="MobiDB-lite"/>
    </source>
</evidence>
<keyword evidence="4 10" id="KW-0547">Nucleotide-binding</keyword>
<dbReference type="SMART" id="SM00433">
    <property type="entry name" value="TOP2c"/>
    <property type="match status" value="1"/>
</dbReference>
<comment type="subunit">
    <text evidence="10">Heterotetramer, composed of two GyrA and two GyrB chains. In the heterotetramer, GyrA contains the active site tyrosine that forms a transient covalent intermediate with DNA, while GyrB binds cofactors and catalyzes ATP hydrolysis.</text>
</comment>
<dbReference type="PANTHER" id="PTHR45866:SF1">
    <property type="entry name" value="DNA GYRASE SUBUNIT B, MITOCHONDRIAL"/>
    <property type="match status" value="1"/>
</dbReference>
<dbReference type="InterPro" id="IPR011557">
    <property type="entry name" value="GyrB"/>
</dbReference>
<name>A0AA96V780_9EURY</name>
<keyword evidence="5 10" id="KW-0067">ATP-binding</keyword>
<evidence type="ECO:0000256" key="5">
    <source>
        <dbReference type="ARBA" id="ARBA00022840"/>
    </source>
</evidence>
<dbReference type="GO" id="GO:0005737">
    <property type="term" value="C:cytoplasm"/>
    <property type="evidence" value="ECO:0007669"/>
    <property type="project" value="UniProtKB-SubCell"/>
</dbReference>
<feature type="binding site" evidence="10">
    <location>
        <position position="557"/>
    </location>
    <ligand>
        <name>Mg(2+)</name>
        <dbReference type="ChEBI" id="CHEBI:18420"/>
        <label>2</label>
    </ligand>
</feature>
<dbReference type="Pfam" id="PF00204">
    <property type="entry name" value="DNA_gyraseB"/>
    <property type="match status" value="1"/>
</dbReference>
<keyword evidence="11" id="KW-0175">Coiled coil</keyword>
<comment type="cofactor">
    <cofactor evidence="10">
        <name>Mg(2+)</name>
        <dbReference type="ChEBI" id="CHEBI:18420"/>
    </cofactor>
    <cofactor evidence="10">
        <name>Mn(2+)</name>
        <dbReference type="ChEBI" id="CHEBI:29035"/>
    </cofactor>
    <cofactor evidence="10">
        <name>Ca(2+)</name>
        <dbReference type="ChEBI" id="CHEBI:29108"/>
    </cofactor>
    <text evidence="10">Binds two Mg(2+) per subunit. The magnesium ions form salt bridges with both the protein and the DNA. Can also accept other divalent metal cations, such as Mn(2+) or Ca(2+).</text>
</comment>
<dbReference type="FunFam" id="3.30.230.10:FF:000005">
    <property type="entry name" value="DNA gyrase subunit B"/>
    <property type="match status" value="1"/>
</dbReference>
<dbReference type="InterPro" id="IPR018522">
    <property type="entry name" value="TopoIIA_CS"/>
</dbReference>
<dbReference type="EC" id="5.6.2.2" evidence="10"/>
<dbReference type="InterPro" id="IPR001241">
    <property type="entry name" value="Topo_IIA"/>
</dbReference>
<evidence type="ECO:0000259" key="13">
    <source>
        <dbReference type="PROSITE" id="PS50880"/>
    </source>
</evidence>
<evidence type="ECO:0000256" key="9">
    <source>
        <dbReference type="ARBA" id="ARBA00023235"/>
    </source>
</evidence>
<comment type="catalytic activity">
    <reaction evidence="1 10">
        <text>ATP-dependent breakage, passage and rejoining of double-stranded DNA.</text>
        <dbReference type="EC" id="5.6.2.2"/>
    </reaction>
</comment>
<feature type="binding site" evidence="10">
    <location>
        <position position="555"/>
    </location>
    <ligand>
        <name>Mg(2+)</name>
        <dbReference type="ChEBI" id="CHEBI:18420"/>
        <label>2</label>
    </ligand>
</feature>
<dbReference type="InterPro" id="IPR036890">
    <property type="entry name" value="HATPase_C_sf"/>
</dbReference>
<feature type="coiled-coil region" evidence="11">
    <location>
        <begin position="432"/>
        <end position="459"/>
    </location>
</feature>
<dbReference type="InterPro" id="IPR013506">
    <property type="entry name" value="Topo_IIA_bsu_dom2"/>
</dbReference>
<gene>
    <name evidence="10 14" type="primary">gyrB</name>
    <name evidence="14" type="ORF">MsAm2_12140</name>
</gene>
<evidence type="ECO:0000313" key="14">
    <source>
        <dbReference type="EMBL" id="WNY27418.1"/>
    </source>
</evidence>
<comment type="miscellaneous">
    <text evidence="10">Few gyrases are as efficient as E.coli at forming negative supercoils. Not all organisms have 2 type II topoisomerases; in organisms with a single type II topoisomerase this enzyme also has to decatenate newly replicated chromosomes.</text>
</comment>
<evidence type="ECO:0000256" key="2">
    <source>
        <dbReference type="ARBA" id="ARBA00010708"/>
    </source>
</evidence>